<dbReference type="Proteomes" id="UP000001026">
    <property type="component" value="Chromosome"/>
</dbReference>
<dbReference type="KEGG" id="pmm:PMM0783"/>
<protein>
    <submittedName>
        <fullName evidence="1">Uncharacterized protein</fullName>
    </submittedName>
</protein>
<dbReference type="eggNOG" id="ENOG50341IN">
    <property type="taxonomic scope" value="Bacteria"/>
</dbReference>
<organism evidence="1 2">
    <name type="scientific">Prochlorococcus marinus subsp. pastoris (strain CCMP1986 / NIES-2087 / MED4)</name>
    <dbReference type="NCBI Taxonomy" id="59919"/>
    <lineage>
        <taxon>Bacteria</taxon>
        <taxon>Bacillati</taxon>
        <taxon>Cyanobacteriota</taxon>
        <taxon>Cyanophyceae</taxon>
        <taxon>Synechococcales</taxon>
        <taxon>Prochlorococcaceae</taxon>
        <taxon>Prochlorococcus</taxon>
    </lineage>
</organism>
<dbReference type="AlphaFoldDB" id="Q7V1S2"/>
<evidence type="ECO:0000313" key="2">
    <source>
        <dbReference type="Proteomes" id="UP000001026"/>
    </source>
</evidence>
<dbReference type="RefSeq" id="WP_011132417.1">
    <property type="nucleotide sequence ID" value="NC_005072.1"/>
</dbReference>
<evidence type="ECO:0000313" key="1">
    <source>
        <dbReference type="EMBL" id="CAE19242.1"/>
    </source>
</evidence>
<sequence length="129" mass="14782">MNIIFKFFSLCFTFLILILNNSEFAYGIGNVDWVLLKENNDGKEWIDMGSIKEINAGEITVLTKFLKNPKEPSDKEELSLYVMRINCNDKTYKDTSINGIPQFGSKWQTSNNDELIDVVIEKGCSEKID</sequence>
<dbReference type="OrthoDB" id="8561924at2"/>
<accession>Q7V1S2</accession>
<dbReference type="STRING" id="59919.PMM0783"/>
<proteinExistence type="predicted"/>
<dbReference type="HOGENOM" id="CLU_153211_1_0_3"/>
<reference evidence="1 2" key="1">
    <citation type="journal article" date="2003" name="Nature">
        <title>Genome divergence in two Prochlorococcus ecotypes reflects oceanic niche differentiation.</title>
        <authorList>
            <person name="Rocap G."/>
            <person name="Larimer F.W."/>
            <person name="Lamerdin J.E."/>
            <person name="Malfatti S."/>
            <person name="Chain P."/>
            <person name="Ahlgren N.A."/>
            <person name="Arellano A."/>
            <person name="Coleman M."/>
            <person name="Hauser L."/>
            <person name="Hess W.R."/>
            <person name="Johnson Z.I."/>
            <person name="Land M.L."/>
            <person name="Lindell D."/>
            <person name="Post A.F."/>
            <person name="Regala W."/>
            <person name="Shah M."/>
            <person name="Shaw S.L."/>
            <person name="Steglich C."/>
            <person name="Sullivan M.B."/>
            <person name="Ting C.S."/>
            <person name="Tolonen A."/>
            <person name="Webb E.A."/>
            <person name="Zinser E.R."/>
            <person name="Chisholm S.W."/>
        </authorList>
    </citation>
    <scope>NUCLEOTIDE SEQUENCE [LARGE SCALE GENOMIC DNA]</scope>
    <source>
        <strain evidence="2">CCMP1986 / NIES-2087 / MED4</strain>
    </source>
</reference>
<dbReference type="EMBL" id="BX548174">
    <property type="protein sequence ID" value="CAE19242.1"/>
    <property type="molecule type" value="Genomic_DNA"/>
</dbReference>
<name>Q7V1S2_PROMP</name>
<gene>
    <name evidence="1" type="ordered locus">PMM0783</name>
</gene>